<dbReference type="FunFam" id="3.40.50.720:FF:000261">
    <property type="entry name" value="NADPH-dependent 1-acyldihydroxyacetone phosphate reductase"/>
    <property type="match status" value="1"/>
</dbReference>
<keyword evidence="3" id="KW-0560">Oxidoreductase</keyword>
<evidence type="ECO:0000256" key="3">
    <source>
        <dbReference type="ARBA" id="ARBA00023002"/>
    </source>
</evidence>
<dbReference type="PANTHER" id="PTHR44169">
    <property type="entry name" value="NADPH-DEPENDENT 1-ACYLDIHYDROXYACETONE PHOSPHATE REDUCTASE"/>
    <property type="match status" value="1"/>
</dbReference>
<evidence type="ECO:0000256" key="1">
    <source>
        <dbReference type="ARBA" id="ARBA00006484"/>
    </source>
</evidence>
<dbReference type="OrthoDB" id="2102561at2759"/>
<dbReference type="AlphaFoldDB" id="A0A8E2EW03"/>
<evidence type="ECO:0000256" key="4">
    <source>
        <dbReference type="RuleBase" id="RU000363"/>
    </source>
</evidence>
<evidence type="ECO:0000313" key="5">
    <source>
        <dbReference type="EMBL" id="OCL05911.1"/>
    </source>
</evidence>
<sequence length="279" mass="29470">MAPQSVLITGCSEGGIGYALAVEFQKRGLHVFATARTVAKMAKLENVPNVTLLSLDVTSPESIAAAVEAVKLKTGGTLSCLVNNSGSQYVMPILDLDINKAKEMYEVNVWGVVAVTQAFAPLVISAKGSIVNMASIAGCMYPPFMGLYSASKSAIATVSEALRLEMKPFGVKVVTVITGSVQSNIFANAPEHHLPPGSRYASAEKAIANRAAGKDVKQHSTPEEFARSLVSDVLGGASGKVYRGKMSTMVRVVSTYMPTFIIDKLSELDTGLDQVKAKP</sequence>
<protein>
    <submittedName>
        <fullName evidence="5">Oxidoreductase</fullName>
    </submittedName>
</protein>
<dbReference type="PANTHER" id="PTHR44169:SF6">
    <property type="entry name" value="NADPH-DEPENDENT 1-ACYLDIHYDROXYACETONE PHOSPHATE REDUCTASE"/>
    <property type="match status" value="1"/>
</dbReference>
<dbReference type="GO" id="GO:0006654">
    <property type="term" value="P:phosphatidic acid biosynthetic process"/>
    <property type="evidence" value="ECO:0007669"/>
    <property type="project" value="TreeGrafter"/>
</dbReference>
<dbReference type="GO" id="GO:0004806">
    <property type="term" value="F:triacylglycerol lipase activity"/>
    <property type="evidence" value="ECO:0007669"/>
    <property type="project" value="TreeGrafter"/>
</dbReference>
<dbReference type="PRINTS" id="PR00081">
    <property type="entry name" value="GDHRDH"/>
</dbReference>
<dbReference type="Pfam" id="PF00106">
    <property type="entry name" value="adh_short"/>
    <property type="match status" value="1"/>
</dbReference>
<dbReference type="GO" id="GO:0005811">
    <property type="term" value="C:lipid droplet"/>
    <property type="evidence" value="ECO:0007669"/>
    <property type="project" value="TreeGrafter"/>
</dbReference>
<dbReference type="SUPFAM" id="SSF51735">
    <property type="entry name" value="NAD(P)-binding Rossmann-fold domains"/>
    <property type="match status" value="1"/>
</dbReference>
<proteinExistence type="inferred from homology"/>
<dbReference type="GO" id="GO:0005783">
    <property type="term" value="C:endoplasmic reticulum"/>
    <property type="evidence" value="ECO:0007669"/>
    <property type="project" value="TreeGrafter"/>
</dbReference>
<dbReference type="CDD" id="cd05374">
    <property type="entry name" value="17beta-HSD-like_SDR_c"/>
    <property type="match status" value="1"/>
</dbReference>
<dbReference type="PROSITE" id="PS00061">
    <property type="entry name" value="ADH_SHORT"/>
    <property type="match status" value="1"/>
</dbReference>
<dbReference type="InterPro" id="IPR036291">
    <property type="entry name" value="NAD(P)-bd_dom_sf"/>
</dbReference>
<dbReference type="InterPro" id="IPR020904">
    <property type="entry name" value="Sc_DH/Rdtase_CS"/>
</dbReference>
<comment type="similarity">
    <text evidence="1 4">Belongs to the short-chain dehydrogenases/reductases (SDR) family.</text>
</comment>
<dbReference type="Proteomes" id="UP000250140">
    <property type="component" value="Unassembled WGS sequence"/>
</dbReference>
<dbReference type="GO" id="GO:0019433">
    <property type="term" value="P:triglyceride catabolic process"/>
    <property type="evidence" value="ECO:0007669"/>
    <property type="project" value="TreeGrafter"/>
</dbReference>
<dbReference type="InterPro" id="IPR002347">
    <property type="entry name" value="SDR_fam"/>
</dbReference>
<evidence type="ECO:0000256" key="2">
    <source>
        <dbReference type="ARBA" id="ARBA00022857"/>
    </source>
</evidence>
<organism evidence="5 6">
    <name type="scientific">Glonium stellatum</name>
    <dbReference type="NCBI Taxonomy" id="574774"/>
    <lineage>
        <taxon>Eukaryota</taxon>
        <taxon>Fungi</taxon>
        <taxon>Dikarya</taxon>
        <taxon>Ascomycota</taxon>
        <taxon>Pezizomycotina</taxon>
        <taxon>Dothideomycetes</taxon>
        <taxon>Pleosporomycetidae</taxon>
        <taxon>Gloniales</taxon>
        <taxon>Gloniaceae</taxon>
        <taxon>Glonium</taxon>
    </lineage>
</organism>
<dbReference type="Gene3D" id="3.40.50.720">
    <property type="entry name" value="NAD(P)-binding Rossmann-like Domain"/>
    <property type="match status" value="1"/>
</dbReference>
<keyword evidence="6" id="KW-1185">Reference proteome</keyword>
<evidence type="ECO:0000313" key="6">
    <source>
        <dbReference type="Proteomes" id="UP000250140"/>
    </source>
</evidence>
<keyword evidence="2" id="KW-0521">NADP</keyword>
<dbReference type="PRINTS" id="PR00080">
    <property type="entry name" value="SDRFAMILY"/>
</dbReference>
<gene>
    <name evidence="5" type="ORF">AOQ84DRAFT_390560</name>
</gene>
<accession>A0A8E2EW03</accession>
<dbReference type="GO" id="GO:0000140">
    <property type="term" value="F:acylglycerone-phosphate reductase (NADP+) activity"/>
    <property type="evidence" value="ECO:0007669"/>
    <property type="project" value="TreeGrafter"/>
</dbReference>
<name>A0A8E2EW03_9PEZI</name>
<dbReference type="EMBL" id="KV750176">
    <property type="protein sequence ID" value="OCL05911.1"/>
    <property type="molecule type" value="Genomic_DNA"/>
</dbReference>
<reference evidence="5 6" key="1">
    <citation type="journal article" date="2016" name="Nat. Commun.">
        <title>Ectomycorrhizal ecology is imprinted in the genome of the dominant symbiotic fungus Cenococcum geophilum.</title>
        <authorList>
            <consortium name="DOE Joint Genome Institute"/>
            <person name="Peter M."/>
            <person name="Kohler A."/>
            <person name="Ohm R.A."/>
            <person name="Kuo A."/>
            <person name="Krutzmann J."/>
            <person name="Morin E."/>
            <person name="Arend M."/>
            <person name="Barry K.W."/>
            <person name="Binder M."/>
            <person name="Choi C."/>
            <person name="Clum A."/>
            <person name="Copeland A."/>
            <person name="Grisel N."/>
            <person name="Haridas S."/>
            <person name="Kipfer T."/>
            <person name="LaButti K."/>
            <person name="Lindquist E."/>
            <person name="Lipzen A."/>
            <person name="Maire R."/>
            <person name="Meier B."/>
            <person name="Mihaltcheva S."/>
            <person name="Molinier V."/>
            <person name="Murat C."/>
            <person name="Poggeler S."/>
            <person name="Quandt C.A."/>
            <person name="Sperisen C."/>
            <person name="Tritt A."/>
            <person name="Tisserant E."/>
            <person name="Crous P.W."/>
            <person name="Henrissat B."/>
            <person name="Nehls U."/>
            <person name="Egli S."/>
            <person name="Spatafora J.W."/>
            <person name="Grigoriev I.V."/>
            <person name="Martin F.M."/>
        </authorList>
    </citation>
    <scope>NUCLEOTIDE SEQUENCE [LARGE SCALE GENOMIC DNA]</scope>
    <source>
        <strain evidence="5 6">CBS 207.34</strain>
    </source>
</reference>